<dbReference type="PIRSF" id="PIRSF030140">
    <property type="entry name" value="UCP030140"/>
    <property type="match status" value="1"/>
</dbReference>
<dbReference type="AlphaFoldDB" id="A0A3E0WW39"/>
<dbReference type="InterPro" id="IPR016947">
    <property type="entry name" value="UCP030140"/>
</dbReference>
<dbReference type="Pfam" id="PF08761">
    <property type="entry name" value="dUTPase_2"/>
    <property type="match status" value="2"/>
</dbReference>
<sequence length="194" mass="22937">MNLQKLFNMQKQLDDHIMDEHPELKGQDNLDWKILALQVELGECANEWRGFKKWSNDQEPRGQGTYLEYGCKCEGVGNRWVKKNPLLEEYVDCLHFILSIGNDLGYNDITEEWVSEQGDYSEETTTDTFILLLEHAADVYTYEKAYRQYMYETLFLAFIALGLDERHLGFTWQQIEKAYLDKNEVNHKRQNTGY</sequence>
<dbReference type="EMBL" id="NFZX01000007">
    <property type="protein sequence ID" value="RFA36216.1"/>
    <property type="molecule type" value="Genomic_DNA"/>
</dbReference>
<dbReference type="Proteomes" id="UP000256488">
    <property type="component" value="Unassembled WGS sequence"/>
</dbReference>
<accession>A0A3E0WW39</accession>
<comment type="caution">
    <text evidence="1">The sequence shown here is derived from an EMBL/GenBank/DDBJ whole genome shotgun (WGS) entry which is preliminary data.</text>
</comment>
<evidence type="ECO:0008006" key="3">
    <source>
        <dbReference type="Google" id="ProtNLM"/>
    </source>
</evidence>
<name>A0A3E0WW39_9BACI</name>
<dbReference type="Gene3D" id="1.10.4010.10">
    <property type="entry name" value="Type II deoxyuridine triphosphatase"/>
    <property type="match status" value="1"/>
</dbReference>
<dbReference type="RefSeq" id="WP_116277568.1">
    <property type="nucleotide sequence ID" value="NZ_NFZX01000007.1"/>
</dbReference>
<reference evidence="1 2" key="1">
    <citation type="submission" date="2017-05" db="EMBL/GenBank/DDBJ databases">
        <title>Virgibacillus sp. AK90 isolated from a saltern of Kakinada, India.</title>
        <authorList>
            <person name="Gupta V."/>
            <person name="Sidhu C."/>
            <person name="Korpole S."/>
            <person name="Pinnaka A.K."/>
        </authorList>
    </citation>
    <scope>NUCLEOTIDE SEQUENCE [LARGE SCALE GENOMIC DNA]</scope>
    <source>
        <strain evidence="1 2">AK90</strain>
    </source>
</reference>
<gene>
    <name evidence="1" type="ORF">CAI16_05335</name>
</gene>
<protein>
    <recommendedName>
        <fullName evidence="3">dUTPase</fullName>
    </recommendedName>
</protein>
<dbReference type="SUPFAM" id="SSF101386">
    <property type="entry name" value="all-alpha NTP pyrophosphatases"/>
    <property type="match status" value="1"/>
</dbReference>
<evidence type="ECO:0000313" key="1">
    <source>
        <dbReference type="EMBL" id="RFA36216.1"/>
    </source>
</evidence>
<evidence type="ECO:0000313" key="2">
    <source>
        <dbReference type="Proteomes" id="UP000256488"/>
    </source>
</evidence>
<proteinExistence type="predicted"/>
<organism evidence="1 2">
    <name type="scientific">Virgibacillus dokdonensis</name>
    <dbReference type="NCBI Taxonomy" id="302167"/>
    <lineage>
        <taxon>Bacteria</taxon>
        <taxon>Bacillati</taxon>
        <taxon>Bacillota</taxon>
        <taxon>Bacilli</taxon>
        <taxon>Bacillales</taxon>
        <taxon>Bacillaceae</taxon>
        <taxon>Virgibacillus</taxon>
    </lineage>
</organism>
<dbReference type="CDD" id="cd11527">
    <property type="entry name" value="NTP-PPase_dUTPase"/>
    <property type="match status" value="1"/>
</dbReference>
<dbReference type="InterPro" id="IPR014871">
    <property type="entry name" value="dUTPase/dCTP_pyrophosphatase"/>
</dbReference>